<gene>
    <name evidence="7 8 9" type="primary">LOC106160941</name>
</gene>
<sequence>MATALEEEVRQHHLGVTFFYLAVTTLLGHLLRGVTRRYIPAPYRSVLLDCISTLQLCSCTWENGFTFRTHGFYALLFQIFCLVNLYKYFFYDSSPNPIANLAKYFQGERPLAVVLVTMTLQMLAGQLSFYYAQCMWWLELSPAYTIRRADLAIPCVSDLTVTVFQGMLLEGGGCFIDRVFGLKQWTRRERGEQVLQALLGTLLTGAGLTLTGMYINPANASSQGFGCAGSSLIGHILVYWIAPSIGCYLSVQIKKRYFHNEIVHFVHGSCENTKEDRKSVYENGVSHKKSD</sequence>
<dbReference type="InterPro" id="IPR023271">
    <property type="entry name" value="Aquaporin-like"/>
</dbReference>
<dbReference type="RefSeq" id="XP_013393207.1">
    <property type="nucleotide sequence ID" value="XM_013537753.1"/>
</dbReference>
<organism evidence="9">
    <name type="scientific">Lingula anatina</name>
    <name type="common">Brachiopod</name>
    <name type="synonym">Lingula unguis</name>
    <dbReference type="NCBI Taxonomy" id="7574"/>
    <lineage>
        <taxon>Eukaryota</taxon>
        <taxon>Metazoa</taxon>
        <taxon>Spiralia</taxon>
        <taxon>Lophotrochozoa</taxon>
        <taxon>Brachiopoda</taxon>
        <taxon>Linguliformea</taxon>
        <taxon>Lingulata</taxon>
        <taxon>Lingulida</taxon>
        <taxon>Linguloidea</taxon>
        <taxon>Lingulidae</taxon>
        <taxon>Lingula</taxon>
    </lineage>
</organism>
<protein>
    <recommendedName>
        <fullName evidence="5">Aquaporin</fullName>
    </recommendedName>
</protein>
<dbReference type="Gene3D" id="1.20.1080.10">
    <property type="entry name" value="Glycerol uptake facilitator protein"/>
    <property type="match status" value="1"/>
</dbReference>
<dbReference type="RefSeq" id="XP_013393206.1">
    <property type="nucleotide sequence ID" value="XM_013537752.2"/>
</dbReference>
<feature type="transmembrane region" description="Helical" evidence="5">
    <location>
        <begin position="194"/>
        <end position="216"/>
    </location>
</feature>
<evidence type="ECO:0000313" key="6">
    <source>
        <dbReference type="Proteomes" id="UP000085678"/>
    </source>
</evidence>
<evidence type="ECO:0000256" key="2">
    <source>
        <dbReference type="ARBA" id="ARBA00022692"/>
    </source>
</evidence>
<feature type="transmembrane region" description="Helical" evidence="5">
    <location>
        <begin position="12"/>
        <end position="31"/>
    </location>
</feature>
<evidence type="ECO:0000256" key="5">
    <source>
        <dbReference type="PIRNR" id="PIRNR017529"/>
    </source>
</evidence>
<comment type="similarity">
    <text evidence="5">Belongs to the MIP/aquaporin (TC 1.A.8) family.</text>
</comment>
<keyword evidence="3 5" id="KW-1133">Transmembrane helix</keyword>
<dbReference type="OrthoDB" id="1580043at2759"/>
<evidence type="ECO:0000313" key="7">
    <source>
        <dbReference type="RefSeq" id="XP_013393206.1"/>
    </source>
</evidence>
<evidence type="ECO:0000313" key="9">
    <source>
        <dbReference type="RefSeq" id="XP_013393209.1"/>
    </source>
</evidence>
<dbReference type="Proteomes" id="UP000085678">
    <property type="component" value="Unplaced"/>
</dbReference>
<evidence type="ECO:0000256" key="1">
    <source>
        <dbReference type="ARBA" id="ARBA00004141"/>
    </source>
</evidence>
<dbReference type="AlphaFoldDB" id="A0A1S3I763"/>
<dbReference type="InterPro" id="IPR016697">
    <property type="entry name" value="Aquaporin_11/12"/>
</dbReference>
<evidence type="ECO:0000313" key="8">
    <source>
        <dbReference type="RefSeq" id="XP_013393207.1"/>
    </source>
</evidence>
<dbReference type="PANTHER" id="PTHR21191">
    <property type="entry name" value="AQUAPORIN"/>
    <property type="match status" value="1"/>
</dbReference>
<reference evidence="7 9" key="1">
    <citation type="submission" date="2023-09" db="UniProtKB">
        <authorList>
            <consortium name="RefSeq"/>
        </authorList>
    </citation>
    <scope>IDENTIFICATION</scope>
    <source>
        <tissue evidence="7 8">Gonads</tissue>
    </source>
</reference>
<dbReference type="GO" id="GO:0016020">
    <property type="term" value="C:membrane"/>
    <property type="evidence" value="ECO:0007669"/>
    <property type="project" value="UniProtKB-SubCell"/>
</dbReference>
<evidence type="ECO:0000256" key="3">
    <source>
        <dbReference type="ARBA" id="ARBA00022989"/>
    </source>
</evidence>
<feature type="transmembrane region" description="Helical" evidence="5">
    <location>
        <begin position="228"/>
        <end position="251"/>
    </location>
</feature>
<evidence type="ECO:0000256" key="4">
    <source>
        <dbReference type="ARBA" id="ARBA00023136"/>
    </source>
</evidence>
<dbReference type="RefSeq" id="XP_013393209.1">
    <property type="nucleotide sequence ID" value="XM_013537755.2"/>
</dbReference>
<keyword evidence="4 5" id="KW-0472">Membrane</keyword>
<keyword evidence="2 5" id="KW-0812">Transmembrane</keyword>
<feature type="transmembrane region" description="Helical" evidence="5">
    <location>
        <begin position="111"/>
        <end position="132"/>
    </location>
</feature>
<dbReference type="GeneID" id="106160941"/>
<dbReference type="KEGG" id="lak:106160941"/>
<accession>A0A1S3I763</accession>
<proteinExistence type="inferred from homology"/>
<name>A0A1S3I763_LINAN</name>
<dbReference type="SUPFAM" id="SSF81338">
    <property type="entry name" value="Aquaporin-like"/>
    <property type="match status" value="1"/>
</dbReference>
<dbReference type="STRING" id="7574.A0A1S3I763"/>
<dbReference type="PIRSF" id="PIRSF017529">
    <property type="entry name" value="Aquaporin_11/12"/>
    <property type="match status" value="1"/>
</dbReference>
<dbReference type="GO" id="GO:0005737">
    <property type="term" value="C:cytoplasm"/>
    <property type="evidence" value="ECO:0007669"/>
    <property type="project" value="TreeGrafter"/>
</dbReference>
<dbReference type="PANTHER" id="PTHR21191:SF16">
    <property type="entry name" value="AQUAPORIN"/>
    <property type="match status" value="1"/>
</dbReference>
<dbReference type="InterPro" id="IPR051883">
    <property type="entry name" value="AQP11/12_channel"/>
</dbReference>
<comment type="subcellular location">
    <subcellularLocation>
        <location evidence="1">Membrane</location>
        <topology evidence="1">Multi-pass membrane protein</topology>
    </subcellularLocation>
</comment>
<dbReference type="GO" id="GO:0015267">
    <property type="term" value="F:channel activity"/>
    <property type="evidence" value="ECO:0007669"/>
    <property type="project" value="TreeGrafter"/>
</dbReference>
<dbReference type="OMA" id="MIKNLMA"/>
<feature type="transmembrane region" description="Helical" evidence="5">
    <location>
        <begin position="72"/>
        <end position="91"/>
    </location>
</feature>
<keyword evidence="6" id="KW-1185">Reference proteome</keyword>